<accession>A0A133XQS3</accession>
<dbReference type="PATRIC" id="fig|1393034.3.peg.1213"/>
<dbReference type="RefSeq" id="WP_066306216.1">
    <property type="nucleotide sequence ID" value="NZ_KQ959516.1"/>
</dbReference>
<evidence type="ECO:0000313" key="2">
    <source>
        <dbReference type="EMBL" id="KXB33272.1"/>
    </source>
</evidence>
<dbReference type="OrthoDB" id="3177997at2"/>
<feature type="compositionally biased region" description="Basic and acidic residues" evidence="1">
    <location>
        <begin position="25"/>
        <end position="59"/>
    </location>
</feature>
<reference evidence="3" key="1">
    <citation type="submission" date="2016-01" db="EMBL/GenBank/DDBJ databases">
        <authorList>
            <person name="Mitreva M."/>
            <person name="Pepin K.H."/>
            <person name="Mihindukulasuriya K.A."/>
            <person name="Fulton R."/>
            <person name="Fronick C."/>
            <person name="O'Laughlin M."/>
            <person name="Miner T."/>
            <person name="Herter B."/>
            <person name="Rosa B.A."/>
            <person name="Cordes M."/>
            <person name="Tomlinson C."/>
            <person name="Wollam A."/>
            <person name="Palsikar V.B."/>
            <person name="Mardis E.R."/>
            <person name="Wilson R.K."/>
        </authorList>
    </citation>
    <scope>NUCLEOTIDE SEQUENCE [LARGE SCALE GENOMIC DNA]</scope>
    <source>
        <strain evidence="3">DNF00019</strain>
    </source>
</reference>
<proteinExistence type="predicted"/>
<comment type="caution">
    <text evidence="2">The sequence shown here is derived from an EMBL/GenBank/DDBJ whole genome shotgun (WGS) entry which is preliminary data.</text>
</comment>
<dbReference type="Proteomes" id="UP000070675">
    <property type="component" value="Unassembled WGS sequence"/>
</dbReference>
<feature type="region of interest" description="Disordered" evidence="1">
    <location>
        <begin position="1"/>
        <end position="59"/>
    </location>
</feature>
<evidence type="ECO:0000313" key="3">
    <source>
        <dbReference type="Proteomes" id="UP000070675"/>
    </source>
</evidence>
<dbReference type="AlphaFoldDB" id="A0A133XQS3"/>
<sequence>MANASGEEVLSQDTKAAEETISQDPKTDEKLHDEETHSQDAEDKDVKNMINRHKYERDIANRDKTIQELKAKLEESTSSQTEFEELQEEFKALQTSLETEKANAKLTSAGCVDMELGRLALDAYDGDIDKLKAAKPYLFEKAKTTSTGGTSAGAISNKEALEEIARKAAGLPPKK</sequence>
<protein>
    <submittedName>
        <fullName evidence="2">Uncharacterized protein</fullName>
    </submittedName>
</protein>
<dbReference type="STRING" id="1393034.HMPREF3192_01244"/>
<evidence type="ECO:0000256" key="1">
    <source>
        <dbReference type="SAM" id="MobiDB-lite"/>
    </source>
</evidence>
<gene>
    <name evidence="2" type="ORF">HMPREF3192_01244</name>
</gene>
<dbReference type="EMBL" id="LSCR01000040">
    <property type="protein sequence ID" value="KXB33272.1"/>
    <property type="molecule type" value="Genomic_DNA"/>
</dbReference>
<keyword evidence="3" id="KW-1185">Reference proteome</keyword>
<organism evidence="2 3">
    <name type="scientific">Atopobium deltae</name>
    <dbReference type="NCBI Taxonomy" id="1393034"/>
    <lineage>
        <taxon>Bacteria</taxon>
        <taxon>Bacillati</taxon>
        <taxon>Actinomycetota</taxon>
        <taxon>Coriobacteriia</taxon>
        <taxon>Coriobacteriales</taxon>
        <taxon>Atopobiaceae</taxon>
        <taxon>Atopobium</taxon>
    </lineage>
</organism>
<name>A0A133XQS3_9ACTN</name>